<dbReference type="AlphaFoldDB" id="A0A9P1DZL6"/>
<dbReference type="EMBL" id="CAMAPE010000005">
    <property type="protein sequence ID" value="CAH9069264.1"/>
    <property type="molecule type" value="Genomic_DNA"/>
</dbReference>
<dbReference type="OrthoDB" id="1602268at2759"/>
<sequence>MENCSCKINNELYLNTNDALNLCNRQQIIGTDGEALEIDAFGLCENHGRCKRIRLTESSRRYSTHSSRFTSKKERCLPTNWPEVYCEICGSSHYNCTLTKYRI</sequence>
<organism evidence="1 2">
    <name type="scientific">Cuscuta europaea</name>
    <name type="common">European dodder</name>
    <dbReference type="NCBI Taxonomy" id="41803"/>
    <lineage>
        <taxon>Eukaryota</taxon>
        <taxon>Viridiplantae</taxon>
        <taxon>Streptophyta</taxon>
        <taxon>Embryophyta</taxon>
        <taxon>Tracheophyta</taxon>
        <taxon>Spermatophyta</taxon>
        <taxon>Magnoliopsida</taxon>
        <taxon>eudicotyledons</taxon>
        <taxon>Gunneridae</taxon>
        <taxon>Pentapetalae</taxon>
        <taxon>asterids</taxon>
        <taxon>lamiids</taxon>
        <taxon>Solanales</taxon>
        <taxon>Convolvulaceae</taxon>
        <taxon>Cuscuteae</taxon>
        <taxon>Cuscuta</taxon>
        <taxon>Cuscuta subgen. Cuscuta</taxon>
    </lineage>
</organism>
<accession>A0A9P1DZL6</accession>
<dbReference type="Proteomes" id="UP001152484">
    <property type="component" value="Unassembled WGS sequence"/>
</dbReference>
<evidence type="ECO:0000313" key="2">
    <source>
        <dbReference type="Proteomes" id="UP001152484"/>
    </source>
</evidence>
<name>A0A9P1DZL6_CUSEU</name>
<reference evidence="1" key="1">
    <citation type="submission" date="2022-07" db="EMBL/GenBank/DDBJ databases">
        <authorList>
            <person name="Macas J."/>
            <person name="Novak P."/>
            <person name="Neumann P."/>
        </authorList>
    </citation>
    <scope>NUCLEOTIDE SEQUENCE</scope>
</reference>
<protein>
    <submittedName>
        <fullName evidence="1">Uncharacterized protein</fullName>
    </submittedName>
</protein>
<evidence type="ECO:0000313" key="1">
    <source>
        <dbReference type="EMBL" id="CAH9069264.1"/>
    </source>
</evidence>
<gene>
    <name evidence="1" type="ORF">CEURO_LOCUS3128</name>
</gene>
<keyword evidence="2" id="KW-1185">Reference proteome</keyword>
<proteinExistence type="predicted"/>
<comment type="caution">
    <text evidence="1">The sequence shown here is derived from an EMBL/GenBank/DDBJ whole genome shotgun (WGS) entry which is preliminary data.</text>
</comment>